<evidence type="ECO:0000256" key="3">
    <source>
        <dbReference type="SAM" id="MobiDB-lite"/>
    </source>
</evidence>
<evidence type="ECO:0000256" key="1">
    <source>
        <dbReference type="ARBA" id="ARBA00022884"/>
    </source>
</evidence>
<dbReference type="InterPro" id="IPR000504">
    <property type="entry name" value="RRM_dom"/>
</dbReference>
<feature type="region of interest" description="Disordered" evidence="3">
    <location>
        <begin position="451"/>
        <end position="486"/>
    </location>
</feature>
<dbReference type="AlphaFoldDB" id="A0A0L0DCE6"/>
<dbReference type="GO" id="GO:0003729">
    <property type="term" value="F:mRNA binding"/>
    <property type="evidence" value="ECO:0007669"/>
    <property type="project" value="InterPro"/>
</dbReference>
<feature type="region of interest" description="Disordered" evidence="3">
    <location>
        <begin position="48"/>
        <end position="105"/>
    </location>
</feature>
<dbReference type="EMBL" id="GL349457">
    <property type="protein sequence ID" value="KNC49761.1"/>
    <property type="molecule type" value="Genomic_DNA"/>
</dbReference>
<dbReference type="PANTHER" id="PTHR47640">
    <property type="entry name" value="TRNA SELENOCYSTEINE 1-ASSOCIATED PROTEIN 1-RELATED-RELATED"/>
    <property type="match status" value="1"/>
</dbReference>
<dbReference type="PROSITE" id="PS50102">
    <property type="entry name" value="RRM"/>
    <property type="match status" value="2"/>
</dbReference>
<dbReference type="InterPro" id="IPR012677">
    <property type="entry name" value="Nucleotide-bd_a/b_plait_sf"/>
</dbReference>
<keyword evidence="1 2" id="KW-0694">RNA-binding</keyword>
<feature type="compositionally biased region" description="Polar residues" evidence="3">
    <location>
        <begin position="382"/>
        <end position="391"/>
    </location>
</feature>
<dbReference type="OrthoDB" id="8093034at2759"/>
<proteinExistence type="predicted"/>
<dbReference type="InterPro" id="IPR050825">
    <property type="entry name" value="RBM42_RBP45_47-like"/>
</dbReference>
<dbReference type="Gene3D" id="3.30.70.330">
    <property type="match status" value="3"/>
</dbReference>
<accession>A0A0L0DCE6</accession>
<reference evidence="5 6" key="1">
    <citation type="submission" date="2010-05" db="EMBL/GenBank/DDBJ databases">
        <title>The Genome Sequence of Thecamonas trahens ATCC 50062.</title>
        <authorList>
            <consortium name="The Broad Institute Genome Sequencing Platform"/>
            <person name="Russ C."/>
            <person name="Cuomo C."/>
            <person name="Shea T."/>
            <person name="Young S.K."/>
            <person name="Zeng Q."/>
            <person name="Koehrsen M."/>
            <person name="Haas B."/>
            <person name="Borodovsky M."/>
            <person name="Guigo R."/>
            <person name="Alvarado L."/>
            <person name="Berlin A."/>
            <person name="Bochicchio J."/>
            <person name="Borenstein D."/>
            <person name="Chapman S."/>
            <person name="Chen Z."/>
            <person name="Freedman E."/>
            <person name="Gellesch M."/>
            <person name="Goldberg J."/>
            <person name="Griggs A."/>
            <person name="Gujja S."/>
            <person name="Heilman E."/>
            <person name="Heiman D."/>
            <person name="Hepburn T."/>
            <person name="Howarth C."/>
            <person name="Jen D."/>
            <person name="Larson L."/>
            <person name="Mehta T."/>
            <person name="Park D."/>
            <person name="Pearson M."/>
            <person name="Roberts A."/>
            <person name="Saif S."/>
            <person name="Shenoy N."/>
            <person name="Sisk P."/>
            <person name="Stolte C."/>
            <person name="Sykes S."/>
            <person name="Thomson T."/>
            <person name="Walk T."/>
            <person name="White J."/>
            <person name="Yandava C."/>
            <person name="Burger G."/>
            <person name="Gray M.W."/>
            <person name="Holland P.W.H."/>
            <person name="King N."/>
            <person name="Lang F.B.F."/>
            <person name="Roger A.J."/>
            <person name="Ruiz-Trillo I."/>
            <person name="Lander E."/>
            <person name="Nusbaum C."/>
        </authorList>
    </citation>
    <scope>NUCLEOTIDE SEQUENCE [LARGE SCALE GENOMIC DNA]</scope>
    <source>
        <strain evidence="5 6">ATCC 50062</strain>
    </source>
</reference>
<feature type="compositionally biased region" description="Low complexity" evidence="3">
    <location>
        <begin position="464"/>
        <end position="483"/>
    </location>
</feature>
<feature type="domain" description="RRM" evidence="4">
    <location>
        <begin position="15"/>
        <end position="162"/>
    </location>
</feature>
<feature type="region of interest" description="Disordered" evidence="3">
    <location>
        <begin position="569"/>
        <end position="613"/>
    </location>
</feature>
<dbReference type="CDD" id="cd00590">
    <property type="entry name" value="RRM_SF"/>
    <property type="match status" value="1"/>
</dbReference>
<dbReference type="eggNOG" id="KOG0118">
    <property type="taxonomic scope" value="Eukaryota"/>
</dbReference>
<feature type="domain" description="RRM" evidence="4">
    <location>
        <begin position="174"/>
        <end position="252"/>
    </location>
</feature>
<evidence type="ECO:0000313" key="6">
    <source>
        <dbReference type="Proteomes" id="UP000054408"/>
    </source>
</evidence>
<dbReference type="SUPFAM" id="SSF54928">
    <property type="entry name" value="RNA-binding domain, RBD"/>
    <property type="match status" value="2"/>
</dbReference>
<dbReference type="SMART" id="SM00360">
    <property type="entry name" value="RRM"/>
    <property type="match status" value="3"/>
</dbReference>
<name>A0A0L0DCE6_THETB</name>
<dbReference type="STRING" id="461836.A0A0L0DCE6"/>
<dbReference type="GeneID" id="25565304"/>
<evidence type="ECO:0000256" key="2">
    <source>
        <dbReference type="PROSITE-ProRule" id="PRU00176"/>
    </source>
</evidence>
<dbReference type="Proteomes" id="UP000054408">
    <property type="component" value="Unassembled WGS sequence"/>
</dbReference>
<feature type="compositionally biased region" description="Polar residues" evidence="3">
    <location>
        <begin position="594"/>
        <end position="603"/>
    </location>
</feature>
<dbReference type="Pfam" id="PF00076">
    <property type="entry name" value="RRM_1"/>
    <property type="match status" value="2"/>
</dbReference>
<keyword evidence="6" id="KW-1185">Reference proteome</keyword>
<gene>
    <name evidence="5" type="ORF">AMSG_06038</name>
</gene>
<organism evidence="5 6">
    <name type="scientific">Thecamonas trahens ATCC 50062</name>
    <dbReference type="NCBI Taxonomy" id="461836"/>
    <lineage>
        <taxon>Eukaryota</taxon>
        <taxon>Apusozoa</taxon>
        <taxon>Apusomonadida</taxon>
        <taxon>Apusomonadidae</taxon>
        <taxon>Thecamonas</taxon>
    </lineage>
</organism>
<dbReference type="InterPro" id="IPR035979">
    <property type="entry name" value="RBD_domain_sf"/>
</dbReference>
<evidence type="ECO:0000313" key="5">
    <source>
        <dbReference type="EMBL" id="KNC49761.1"/>
    </source>
</evidence>
<sequence length="613" mass="63186">MPPPVASRAYGPAERTLYVGSLDLRVTREELEQVALDALAEAEEALASEFGGGGGSSSSKRGLSSEPSGRAGRKGGSRTGSSGRGGRKSRGSRRSSSQSGGRASSSLGTVVSAKIILDAETHGSAGYGFVEFETREGAQAAMPILQGRRVRALRIRINWAVQGSRRVADEDGLHSLFVGDLCKSVDDDMLHDAFAHFSSLTSARVMWDVRTGTSREFGFVSFRDASDAERALKTMGGTMLGRRPIRVNRANKKTHSKNTAVGTAAVMVERAPSTGTGVKVPTGSRDGTLVMYTDGDFGRLSALGRGSCELFLSKLKSKMSVGEFEAALAKHGVIETIVYNRKKGTCRVTFESHHQAVSAIIGLHGWAPAGCPPLQVAWSNSGRSRSLQRTASAPMGPASGRFGERGRSGDSADASRCAGLTDTRPPSYLAPSASMAFDAYSGLGSGHGSGEVRDLYAPRRGSSRRSPLSGGSSTSHQSSASISPDAMAYAPPPGFVSAGGSAPSMAAPGFGGYGPPPGMGGAAGVAPGSNGFVYPGYPMPFAAPGLGGFVPGMSDAIAGRDPWASPMFANSTGLSGSGIATGRNGRPLSYPPRANQSEPSSPTGVVAPPLGRC</sequence>
<dbReference type="RefSeq" id="XP_013757546.1">
    <property type="nucleotide sequence ID" value="XM_013902092.1"/>
</dbReference>
<feature type="compositionally biased region" description="Low complexity" evidence="3">
    <location>
        <begin position="57"/>
        <end position="70"/>
    </location>
</feature>
<evidence type="ECO:0000259" key="4">
    <source>
        <dbReference type="PROSITE" id="PS50102"/>
    </source>
</evidence>
<protein>
    <submittedName>
        <fullName evidence="5">Nucleolysin TIA-1</fullName>
    </submittedName>
</protein>
<feature type="compositionally biased region" description="Low complexity" evidence="3">
    <location>
        <begin position="94"/>
        <end position="105"/>
    </location>
</feature>
<feature type="region of interest" description="Disordered" evidence="3">
    <location>
        <begin position="382"/>
        <end position="425"/>
    </location>
</feature>